<proteinExistence type="inferred from homology"/>
<comment type="subcellular location">
    <subcellularLocation>
        <location evidence="1">Cytoplasm</location>
        <location evidence="1">Cytoskeleton</location>
        <location evidence="1">Cilium axoneme</location>
    </subcellularLocation>
</comment>
<evidence type="ECO:0000256" key="8">
    <source>
        <dbReference type="ARBA" id="ARBA00023273"/>
    </source>
</evidence>
<dbReference type="KEGG" id="soy:115880723"/>
<dbReference type="Proteomes" id="UP000504635">
    <property type="component" value="Unplaced"/>
</dbReference>
<evidence type="ECO:0000313" key="10">
    <source>
        <dbReference type="Proteomes" id="UP000504635"/>
    </source>
</evidence>
<dbReference type="RefSeq" id="XP_030753862.1">
    <property type="nucleotide sequence ID" value="XM_030898002.1"/>
</dbReference>
<keyword evidence="4" id="KW-0963">Cytoplasm</keyword>
<dbReference type="GeneID" id="115880723"/>
<evidence type="ECO:0000256" key="4">
    <source>
        <dbReference type="ARBA" id="ARBA00022490"/>
    </source>
</evidence>
<evidence type="ECO:0000256" key="3">
    <source>
        <dbReference type="ARBA" id="ARBA00021602"/>
    </source>
</evidence>
<accession>A0A6J2XR38</accession>
<dbReference type="OrthoDB" id="10251073at2759"/>
<comment type="similarity">
    <text evidence="2">Belongs to the CFAP206 family.</text>
</comment>
<evidence type="ECO:0000313" key="11">
    <source>
        <dbReference type="RefSeq" id="XP_030753862.1"/>
    </source>
</evidence>
<organism evidence="10 11">
    <name type="scientific">Sitophilus oryzae</name>
    <name type="common">Rice weevil</name>
    <name type="synonym">Curculio oryzae</name>
    <dbReference type="NCBI Taxonomy" id="7048"/>
    <lineage>
        <taxon>Eukaryota</taxon>
        <taxon>Metazoa</taxon>
        <taxon>Ecdysozoa</taxon>
        <taxon>Arthropoda</taxon>
        <taxon>Hexapoda</taxon>
        <taxon>Insecta</taxon>
        <taxon>Pterygota</taxon>
        <taxon>Neoptera</taxon>
        <taxon>Endopterygota</taxon>
        <taxon>Coleoptera</taxon>
        <taxon>Polyphaga</taxon>
        <taxon>Cucujiformia</taxon>
        <taxon>Curculionidae</taxon>
        <taxon>Dryophthorinae</taxon>
        <taxon>Sitophilus</taxon>
    </lineage>
</organism>
<dbReference type="InterPro" id="IPR021897">
    <property type="entry name" value="FAP206"/>
</dbReference>
<dbReference type="GO" id="GO:0005930">
    <property type="term" value="C:axoneme"/>
    <property type="evidence" value="ECO:0007669"/>
    <property type="project" value="UniProtKB-SubCell"/>
</dbReference>
<keyword evidence="8" id="KW-0966">Cell projection</keyword>
<gene>
    <name evidence="11" type="primary">LOC115880723</name>
</gene>
<dbReference type="PANTHER" id="PTHR21442">
    <property type="entry name" value="CILIA- AND FLAGELLA-ASSOCIATED PROTEIN 206"/>
    <property type="match status" value="1"/>
</dbReference>
<name>A0A6J2XR38_SITOR</name>
<keyword evidence="7" id="KW-0206">Cytoskeleton</keyword>
<dbReference type="GO" id="GO:0003356">
    <property type="term" value="P:regulation of cilium beat frequency"/>
    <property type="evidence" value="ECO:0007669"/>
    <property type="project" value="TreeGrafter"/>
</dbReference>
<evidence type="ECO:0000256" key="2">
    <source>
        <dbReference type="ARBA" id="ARBA00010500"/>
    </source>
</evidence>
<reference evidence="11" key="1">
    <citation type="submission" date="2025-08" db="UniProtKB">
        <authorList>
            <consortium name="RefSeq"/>
        </authorList>
    </citation>
    <scope>IDENTIFICATION</scope>
    <source>
        <tissue evidence="11">Gonads</tissue>
    </source>
</reference>
<evidence type="ECO:0000256" key="7">
    <source>
        <dbReference type="ARBA" id="ARBA00023212"/>
    </source>
</evidence>
<dbReference type="PANTHER" id="PTHR21442:SF0">
    <property type="entry name" value="CILIA- AND FLAGELLA-ASSOCIATED PROTEIN 206"/>
    <property type="match status" value="1"/>
</dbReference>
<keyword evidence="6" id="KW-0969">Cilium</keyword>
<comment type="function">
    <text evidence="9">Essential for sperm motility and is involved in the regulation of the beating frequency of motile cilia on the epithelial cells of the respiratory tract. Required for the establishment of radial spokes in sperm flagella.</text>
</comment>
<protein>
    <recommendedName>
        <fullName evidence="3">Cilia- and flagella-associated protein 206</fullName>
    </recommendedName>
</protein>
<dbReference type="GO" id="GO:0036064">
    <property type="term" value="C:ciliary basal body"/>
    <property type="evidence" value="ECO:0007669"/>
    <property type="project" value="TreeGrafter"/>
</dbReference>
<dbReference type="GO" id="GO:0030030">
    <property type="term" value="P:cell projection organization"/>
    <property type="evidence" value="ECO:0007669"/>
    <property type="project" value="UniProtKB-KW"/>
</dbReference>
<keyword evidence="10" id="KW-1185">Reference proteome</keyword>
<keyword evidence="5" id="KW-0970">Cilium biogenesis/degradation</keyword>
<dbReference type="InParanoid" id="A0A6J2XR38"/>
<sequence length="238" mass="27553">METEENAYVRNIVKEISRECAPRKIDVNKNFLTYLTKILLINPNWGIDNDFFNQRQNVQIFVRYVIDELLVNPHHPNMVTLKIQFYFSCNLDNMEFVVELDRYNLRKKLSTLKDDICSTGKMADKEEIDKLYRKNCVLHNSPFGTWKLYEYKGKQVLLVIEYMQISSASSGTFPKSKACLVAGPPVRERLLANGWGHPLKERKYLLAKKIIGSSINIAHKTEYQGCETQLGRTIIPSA</sequence>
<evidence type="ECO:0000256" key="1">
    <source>
        <dbReference type="ARBA" id="ARBA00004430"/>
    </source>
</evidence>
<dbReference type="AlphaFoldDB" id="A0A6J2XR38"/>
<evidence type="ECO:0000256" key="5">
    <source>
        <dbReference type="ARBA" id="ARBA00022794"/>
    </source>
</evidence>
<evidence type="ECO:0000256" key="9">
    <source>
        <dbReference type="ARBA" id="ARBA00045321"/>
    </source>
</evidence>
<evidence type="ECO:0000256" key="6">
    <source>
        <dbReference type="ARBA" id="ARBA00023069"/>
    </source>
</evidence>